<keyword evidence="2" id="KW-0012">Acyltransferase</keyword>
<dbReference type="GO" id="GO:0016746">
    <property type="term" value="F:acyltransferase activity"/>
    <property type="evidence" value="ECO:0007669"/>
    <property type="project" value="UniProtKB-KW"/>
</dbReference>
<proteinExistence type="predicted"/>
<feature type="domain" description="Peptidase C45 hydrolase" evidence="1">
    <location>
        <begin position="131"/>
        <end position="354"/>
    </location>
</feature>
<sequence>MTTATPFPLIEVSGKPAQRGLQYGRQAAERIHLGASHYAEQLRKLALQRADLEKVVRDYVPIIERFDAAYVEEMHGIASGADISFEDVMLLNARTEILKLAARPALRDTMRLDDADGCTGVVVMPERSADGSLIHAQNWDWKMECAETSVVLRIRREDGPDILTFTEAGGLARSGLNDAGISLTANFLESSLDFQRIGVPLALIRRKILEQEHLPLAYRAAYVTAKSGSNNMMVGHEGGCALNFECAPDETFLLHPEDGLLVHANHWVSPVALGKLKDMGIMSTPDTLYRDVRVRQLLRAHGNAIGVAEVKAALLDDFASPWSVCRPPRMNLANNLSATVATVVMRPAARIMEIAPLPALDTPFTTYLFTD</sequence>
<keyword evidence="3" id="KW-1185">Reference proteome</keyword>
<dbReference type="PANTHER" id="PTHR34180:SF1">
    <property type="entry name" value="BETA-ALANYL-DOPAMINE_CARCININE HYDROLASE"/>
    <property type="match status" value="1"/>
</dbReference>
<dbReference type="InterPro" id="IPR005079">
    <property type="entry name" value="Peptidase_C45_hydrolase"/>
</dbReference>
<accession>A0A1W6ZB01</accession>
<dbReference type="KEGG" id="bgm:CAL15_08505"/>
<dbReference type="InterPro" id="IPR047794">
    <property type="entry name" value="C45_proenzyme-like"/>
</dbReference>
<dbReference type="RefSeq" id="WP_086078189.1">
    <property type="nucleotide sequence ID" value="NZ_CP021111.1"/>
</dbReference>
<reference evidence="2 3" key="1">
    <citation type="submission" date="2017-05" db="EMBL/GenBank/DDBJ databases">
        <title>Complete and WGS of Bordetella genogroups.</title>
        <authorList>
            <person name="Spilker T."/>
            <person name="LiPuma J."/>
        </authorList>
    </citation>
    <scope>NUCLEOTIDE SEQUENCE [LARGE SCALE GENOMIC DNA]</scope>
    <source>
        <strain evidence="2 3">AU7206</strain>
    </source>
</reference>
<dbReference type="OrthoDB" id="2910336at2"/>
<dbReference type="Gene3D" id="3.60.60.10">
    <property type="entry name" value="Penicillin V Acylase, Chain A"/>
    <property type="match status" value="1"/>
</dbReference>
<dbReference type="InterPro" id="IPR047801">
    <property type="entry name" value="Peptidase_C45"/>
</dbReference>
<dbReference type="EMBL" id="CP021111">
    <property type="protein sequence ID" value="ARP94425.1"/>
    <property type="molecule type" value="Genomic_DNA"/>
</dbReference>
<dbReference type="Gene3D" id="1.10.10.2120">
    <property type="match status" value="1"/>
</dbReference>
<evidence type="ECO:0000259" key="1">
    <source>
        <dbReference type="Pfam" id="PF03417"/>
    </source>
</evidence>
<dbReference type="Proteomes" id="UP000194161">
    <property type="component" value="Chromosome"/>
</dbReference>
<organism evidence="2 3">
    <name type="scientific">Bordetella genomosp. 13</name>
    <dbReference type="NCBI Taxonomy" id="463040"/>
    <lineage>
        <taxon>Bacteria</taxon>
        <taxon>Pseudomonadati</taxon>
        <taxon>Pseudomonadota</taxon>
        <taxon>Betaproteobacteria</taxon>
        <taxon>Burkholderiales</taxon>
        <taxon>Alcaligenaceae</taxon>
        <taxon>Bordetella</taxon>
    </lineage>
</organism>
<name>A0A1W6ZB01_9BORD</name>
<keyword evidence="2" id="KW-0808">Transferase</keyword>
<evidence type="ECO:0000313" key="2">
    <source>
        <dbReference type="EMBL" id="ARP94425.1"/>
    </source>
</evidence>
<dbReference type="NCBIfam" id="NF040521">
    <property type="entry name" value="C45_proenzyme"/>
    <property type="match status" value="1"/>
</dbReference>
<dbReference type="AlphaFoldDB" id="A0A1W6ZB01"/>
<protein>
    <submittedName>
        <fullName evidence="2">Acyl-CoA--6-aminopenicillanic acid acyltransferase</fullName>
    </submittedName>
</protein>
<gene>
    <name evidence="2" type="ORF">CAL15_08505</name>
</gene>
<dbReference type="PANTHER" id="PTHR34180">
    <property type="entry name" value="PEPTIDASE C45"/>
    <property type="match status" value="1"/>
</dbReference>
<dbReference type="Pfam" id="PF03417">
    <property type="entry name" value="AAT"/>
    <property type="match status" value="1"/>
</dbReference>
<dbReference type="STRING" id="463040.CAL15_08505"/>
<evidence type="ECO:0000313" key="3">
    <source>
        <dbReference type="Proteomes" id="UP000194161"/>
    </source>
</evidence>